<keyword evidence="1" id="KW-0472">Membrane</keyword>
<keyword evidence="1" id="KW-1133">Transmembrane helix</keyword>
<organism evidence="2 3">
    <name type="scientific">Psychrobacillus mangrovi</name>
    <dbReference type="NCBI Taxonomy" id="3117745"/>
    <lineage>
        <taxon>Bacteria</taxon>
        <taxon>Bacillati</taxon>
        <taxon>Bacillota</taxon>
        <taxon>Bacilli</taxon>
        <taxon>Bacillales</taxon>
        <taxon>Bacillaceae</taxon>
        <taxon>Psychrobacillus</taxon>
    </lineage>
</organism>
<evidence type="ECO:0008006" key="4">
    <source>
        <dbReference type="Google" id="ProtNLM"/>
    </source>
</evidence>
<feature type="transmembrane region" description="Helical" evidence="1">
    <location>
        <begin position="31"/>
        <end position="52"/>
    </location>
</feature>
<sequence length="143" mass="16214">MSHVIIRKLVSAVIACVLVMLIFFLEEQTGFVMIIGMYLLPILLFYGIPASILSDIITTKLSGLLRGSLALFIHLFLAALFIVIPILFSELERDLLLADIRSLYDNFYFITSLLSSSLFWCIDEVLRSKRVKVLSEKNGNLRI</sequence>
<accession>A0ABU8F7H4</accession>
<feature type="transmembrane region" description="Helical" evidence="1">
    <location>
        <begin position="107"/>
        <end position="126"/>
    </location>
</feature>
<evidence type="ECO:0000256" key="1">
    <source>
        <dbReference type="SAM" id="Phobius"/>
    </source>
</evidence>
<feature type="transmembrane region" description="Helical" evidence="1">
    <location>
        <begin position="64"/>
        <end position="87"/>
    </location>
</feature>
<evidence type="ECO:0000313" key="3">
    <source>
        <dbReference type="Proteomes" id="UP001364890"/>
    </source>
</evidence>
<keyword evidence="3" id="KW-1185">Reference proteome</keyword>
<name>A0ABU8F7H4_9BACI</name>
<gene>
    <name evidence="2" type="ORF">WAX74_15100</name>
</gene>
<dbReference type="Proteomes" id="UP001364890">
    <property type="component" value="Unassembled WGS sequence"/>
</dbReference>
<dbReference type="EMBL" id="JBAWSY010000013">
    <property type="protein sequence ID" value="MEI4770948.1"/>
    <property type="molecule type" value="Genomic_DNA"/>
</dbReference>
<keyword evidence="1" id="KW-0812">Transmembrane</keyword>
<evidence type="ECO:0000313" key="2">
    <source>
        <dbReference type="EMBL" id="MEI4770948.1"/>
    </source>
</evidence>
<reference evidence="2 3" key="1">
    <citation type="submission" date="2024-01" db="EMBL/GenBank/DDBJ databases">
        <title>Seven novel Bacillus-like species.</title>
        <authorList>
            <person name="Liu G."/>
        </authorList>
    </citation>
    <scope>NUCLEOTIDE SEQUENCE [LARGE SCALE GENOMIC DNA]</scope>
    <source>
        <strain evidence="2 3">FJAT-51614</strain>
    </source>
</reference>
<proteinExistence type="predicted"/>
<feature type="transmembrane region" description="Helical" evidence="1">
    <location>
        <begin position="9"/>
        <end position="25"/>
    </location>
</feature>
<protein>
    <recommendedName>
        <fullName evidence="4">Permease</fullName>
    </recommendedName>
</protein>
<dbReference type="RefSeq" id="WP_336498516.1">
    <property type="nucleotide sequence ID" value="NZ_JBAWSY010000013.1"/>
</dbReference>
<comment type="caution">
    <text evidence="2">The sequence shown here is derived from an EMBL/GenBank/DDBJ whole genome shotgun (WGS) entry which is preliminary data.</text>
</comment>